<evidence type="ECO:0000256" key="1">
    <source>
        <dbReference type="SAM" id="Phobius"/>
    </source>
</evidence>
<protein>
    <submittedName>
        <fullName evidence="2">Uncharacterized protein</fullName>
    </submittedName>
</protein>
<name>A0AAD7BGP7_9AGAR</name>
<sequence length="131" mass="14287">MLGLQHGSTCALCVEIVVAFLLSGFVHYLGELIPLRAAGEQSGSIVFFGIQPVGIALETLVVRSSLGAACRRNLSKEAQTALGCVWVLSWFVVTLPIMQDPIMKAGELESRVNFSVIMWAWNGTWELPPRI</sequence>
<comment type="caution">
    <text evidence="2">The sequence shown here is derived from an EMBL/GenBank/DDBJ whole genome shotgun (WGS) entry which is preliminary data.</text>
</comment>
<accession>A0AAD7BGP7</accession>
<organism evidence="2 3">
    <name type="scientific">Roridomyces roridus</name>
    <dbReference type="NCBI Taxonomy" id="1738132"/>
    <lineage>
        <taxon>Eukaryota</taxon>
        <taxon>Fungi</taxon>
        <taxon>Dikarya</taxon>
        <taxon>Basidiomycota</taxon>
        <taxon>Agaricomycotina</taxon>
        <taxon>Agaricomycetes</taxon>
        <taxon>Agaricomycetidae</taxon>
        <taxon>Agaricales</taxon>
        <taxon>Marasmiineae</taxon>
        <taxon>Mycenaceae</taxon>
        <taxon>Roridomyces</taxon>
    </lineage>
</organism>
<keyword evidence="1" id="KW-1133">Transmembrane helix</keyword>
<feature type="transmembrane region" description="Helical" evidence="1">
    <location>
        <begin position="42"/>
        <end position="61"/>
    </location>
</feature>
<dbReference type="AlphaFoldDB" id="A0AAD7BGP7"/>
<keyword evidence="1" id="KW-0812">Transmembrane</keyword>
<evidence type="ECO:0000313" key="3">
    <source>
        <dbReference type="Proteomes" id="UP001221142"/>
    </source>
</evidence>
<dbReference type="Proteomes" id="UP001221142">
    <property type="component" value="Unassembled WGS sequence"/>
</dbReference>
<proteinExistence type="predicted"/>
<dbReference type="EMBL" id="JARKIF010000017">
    <property type="protein sequence ID" value="KAJ7620393.1"/>
    <property type="molecule type" value="Genomic_DNA"/>
</dbReference>
<feature type="transmembrane region" description="Helical" evidence="1">
    <location>
        <begin position="12"/>
        <end position="30"/>
    </location>
</feature>
<keyword evidence="3" id="KW-1185">Reference proteome</keyword>
<keyword evidence="1" id="KW-0472">Membrane</keyword>
<gene>
    <name evidence="2" type="ORF">FB45DRAFT_150416</name>
</gene>
<reference evidence="2" key="1">
    <citation type="submission" date="2023-03" db="EMBL/GenBank/DDBJ databases">
        <title>Massive genome expansion in bonnet fungi (Mycena s.s.) driven by repeated elements and novel gene families across ecological guilds.</title>
        <authorList>
            <consortium name="Lawrence Berkeley National Laboratory"/>
            <person name="Harder C.B."/>
            <person name="Miyauchi S."/>
            <person name="Viragh M."/>
            <person name="Kuo A."/>
            <person name="Thoen E."/>
            <person name="Andreopoulos B."/>
            <person name="Lu D."/>
            <person name="Skrede I."/>
            <person name="Drula E."/>
            <person name="Henrissat B."/>
            <person name="Morin E."/>
            <person name="Kohler A."/>
            <person name="Barry K."/>
            <person name="LaButti K."/>
            <person name="Morin E."/>
            <person name="Salamov A."/>
            <person name="Lipzen A."/>
            <person name="Mereny Z."/>
            <person name="Hegedus B."/>
            <person name="Baldrian P."/>
            <person name="Stursova M."/>
            <person name="Weitz H."/>
            <person name="Taylor A."/>
            <person name="Grigoriev I.V."/>
            <person name="Nagy L.G."/>
            <person name="Martin F."/>
            <person name="Kauserud H."/>
        </authorList>
    </citation>
    <scope>NUCLEOTIDE SEQUENCE</scope>
    <source>
        <strain evidence="2">9284</strain>
    </source>
</reference>
<evidence type="ECO:0000313" key="2">
    <source>
        <dbReference type="EMBL" id="KAJ7620393.1"/>
    </source>
</evidence>